<gene>
    <name evidence="2" type="ORF">GCM10010470_02330</name>
</gene>
<reference evidence="2 3" key="1">
    <citation type="journal article" date="2019" name="Int. J. Syst. Evol. Microbiol.">
        <title>The Global Catalogue of Microorganisms (GCM) 10K type strain sequencing project: providing services to taxonomists for standard genome sequencing and annotation.</title>
        <authorList>
            <consortium name="The Broad Institute Genomics Platform"/>
            <consortium name="The Broad Institute Genome Sequencing Center for Infectious Disease"/>
            <person name="Wu L."/>
            <person name="Ma J."/>
        </authorList>
    </citation>
    <scope>NUCLEOTIDE SEQUENCE [LARGE SCALE GENOMIC DNA]</scope>
    <source>
        <strain evidence="2 3">JCM 9383</strain>
    </source>
</reference>
<dbReference type="Proteomes" id="UP001500979">
    <property type="component" value="Unassembled WGS sequence"/>
</dbReference>
<evidence type="ECO:0000313" key="2">
    <source>
        <dbReference type="EMBL" id="GAA2774045.1"/>
    </source>
</evidence>
<evidence type="ECO:0008006" key="4">
    <source>
        <dbReference type="Google" id="ProtNLM"/>
    </source>
</evidence>
<evidence type="ECO:0000313" key="3">
    <source>
        <dbReference type="Proteomes" id="UP001500979"/>
    </source>
</evidence>
<comment type="caution">
    <text evidence="2">The sequence shown here is derived from an EMBL/GenBank/DDBJ whole genome shotgun (WGS) entry which is preliminary data.</text>
</comment>
<evidence type="ECO:0000256" key="1">
    <source>
        <dbReference type="SAM" id="MobiDB-lite"/>
    </source>
</evidence>
<feature type="region of interest" description="Disordered" evidence="1">
    <location>
        <begin position="1"/>
        <end position="51"/>
    </location>
</feature>
<dbReference type="EMBL" id="BAAAUX010000001">
    <property type="protein sequence ID" value="GAA2774045.1"/>
    <property type="molecule type" value="Genomic_DNA"/>
</dbReference>
<feature type="compositionally biased region" description="Acidic residues" evidence="1">
    <location>
        <begin position="1"/>
        <end position="16"/>
    </location>
</feature>
<proteinExistence type="predicted"/>
<protein>
    <recommendedName>
        <fullName evidence="4">DUF4355 domain-containing protein</fullName>
    </recommendedName>
</protein>
<organism evidence="2 3">
    <name type="scientific">Saccharopolyspora taberi</name>
    <dbReference type="NCBI Taxonomy" id="60895"/>
    <lineage>
        <taxon>Bacteria</taxon>
        <taxon>Bacillati</taxon>
        <taxon>Actinomycetota</taxon>
        <taxon>Actinomycetes</taxon>
        <taxon>Pseudonocardiales</taxon>
        <taxon>Pseudonocardiaceae</taxon>
        <taxon>Saccharopolyspora</taxon>
    </lineage>
</organism>
<keyword evidence="3" id="KW-1185">Reference proteome</keyword>
<sequence length="172" mass="18936">MADETQAPEEQQEAPEQEAPQSQESASDKTDQLGEPGKAALAAERKARREAEKQLKELTARLQSIEDKDKSELERAQSRLAELEKQYGEERAQRLRLSVATQHSIPAEYVDLLTADDEEALEQQAARVAQLVKASSAPEFARNPGQGAGNGEPVTPSVQSGRDLYRQKHSNS</sequence>
<accession>A0ABN3V0T4</accession>
<dbReference type="RefSeq" id="WP_344677414.1">
    <property type="nucleotide sequence ID" value="NZ_BAAAUX010000001.1"/>
</dbReference>
<name>A0ABN3V0T4_9PSEU</name>
<feature type="region of interest" description="Disordered" evidence="1">
    <location>
        <begin position="133"/>
        <end position="172"/>
    </location>
</feature>